<gene>
    <name evidence="1" type="ORF">MSIBF_A1530004</name>
</gene>
<protein>
    <recommendedName>
        <fullName evidence="2">Transposase</fullName>
    </recommendedName>
</protein>
<dbReference type="NCBIfam" id="NF033519">
    <property type="entry name" value="transpos_ISAzo13"/>
    <property type="match status" value="1"/>
</dbReference>
<dbReference type="InterPro" id="IPR011518">
    <property type="entry name" value="Transposase_36"/>
</dbReference>
<accession>A0A098E6I4</accession>
<name>A0A098E6I4_9ZZZZ</name>
<dbReference type="AlphaFoldDB" id="A0A098E6I4"/>
<dbReference type="Pfam" id="PF07592">
    <property type="entry name" value="DDE_Tnp_ISAZ013"/>
    <property type="match status" value="1"/>
</dbReference>
<evidence type="ECO:0008006" key="2">
    <source>
        <dbReference type="Google" id="ProtNLM"/>
    </source>
</evidence>
<evidence type="ECO:0000313" key="1">
    <source>
        <dbReference type="EMBL" id="CEG11573.1"/>
    </source>
</evidence>
<dbReference type="EMBL" id="CCXY01000061">
    <property type="protein sequence ID" value="CEG11573.1"/>
    <property type="molecule type" value="Genomic_DNA"/>
</dbReference>
<sequence>MKMNWYVKRHHHNYYSLVEPYRVNGKNRHHTIFYFGRMTQEELQRINKKLEIMKSCNMKNINPIKKLYKLLYPLMNEKMRRLWSAAESKVLGQGGISQVAKATGISKTTILTGQRELQNPMEIDLRRIRKKGGGRKKTVEKIPEIKKILNDLIEPAVRGEPDSVLQWTSKSLRKLSSELKEKGYSASHKLVGQILKEQGFSLQANRKTDEGKSHPDRNAQFEYIHEKIKNFQHENQPVISVDAKKKELVGNFKNNGKEWHKSKEPTKVKVYDFLSDAKGEARLYGVYDLLQNKGWISVGIDHDTAEFAAETIKRWWNKMGKLCYPDAKKLLITADGGGSNSSRSRLWKSELQKLSDEIGLEIYICHFPPTTSKWNKIEHRLFSYISKNWRGKPLISYEVVVNLIASTNTEKGLQVKCELDTNKYQIGIRVTDNEFKKINFVKDEFHGEWNYKIIPN</sequence>
<reference evidence="1" key="1">
    <citation type="submission" date="2014-09" db="EMBL/GenBank/DDBJ databases">
        <authorList>
            <person name="Probst J Alexander"/>
        </authorList>
    </citation>
    <scope>NUCLEOTIDE SEQUENCE</scope>
</reference>
<organism evidence="1">
    <name type="scientific">groundwater metagenome</name>
    <dbReference type="NCBI Taxonomy" id="717931"/>
    <lineage>
        <taxon>unclassified sequences</taxon>
        <taxon>metagenomes</taxon>
        <taxon>ecological metagenomes</taxon>
    </lineage>
</organism>
<proteinExistence type="predicted"/>